<name>A0ABW2YH78_9GAMM</name>
<organism evidence="3 4">
    <name type="scientific">Lysobacter brunescens</name>
    <dbReference type="NCBI Taxonomy" id="262323"/>
    <lineage>
        <taxon>Bacteria</taxon>
        <taxon>Pseudomonadati</taxon>
        <taxon>Pseudomonadota</taxon>
        <taxon>Gammaproteobacteria</taxon>
        <taxon>Lysobacterales</taxon>
        <taxon>Lysobacteraceae</taxon>
        <taxon>Lysobacter</taxon>
    </lineage>
</organism>
<keyword evidence="4" id="KW-1185">Reference proteome</keyword>
<protein>
    <submittedName>
        <fullName evidence="3">GIY-YIG nuclease family protein</fullName>
    </submittedName>
</protein>
<dbReference type="PROSITE" id="PS50164">
    <property type="entry name" value="GIY_YIG"/>
    <property type="match status" value="1"/>
</dbReference>
<sequence length="99" mass="11865">MKSPCVYMLASRRNGTLYIGVTSDLIGRLWQHRHGHCAGFTMRYEVHRLVWFEGHDTMEQAITREKAMKRWMRRWKIELIEARNPEWTDLYPGLVRNSS</sequence>
<dbReference type="EMBL" id="JBHTIF010000004">
    <property type="protein sequence ID" value="MFD0727243.1"/>
    <property type="molecule type" value="Genomic_DNA"/>
</dbReference>
<dbReference type="PANTHER" id="PTHR34477:SF5">
    <property type="entry name" value="BSL5627 PROTEIN"/>
    <property type="match status" value="1"/>
</dbReference>
<gene>
    <name evidence="3" type="ORF">ACFQ0E_16735</name>
</gene>
<dbReference type="InterPro" id="IPR035901">
    <property type="entry name" value="GIY-YIG_endonuc_sf"/>
</dbReference>
<evidence type="ECO:0000313" key="3">
    <source>
        <dbReference type="EMBL" id="MFD0727243.1"/>
    </source>
</evidence>
<proteinExistence type="inferred from homology"/>
<dbReference type="Proteomes" id="UP001597110">
    <property type="component" value="Unassembled WGS sequence"/>
</dbReference>
<dbReference type="SUPFAM" id="SSF82771">
    <property type="entry name" value="GIY-YIG endonuclease"/>
    <property type="match status" value="1"/>
</dbReference>
<evidence type="ECO:0000256" key="1">
    <source>
        <dbReference type="ARBA" id="ARBA00007435"/>
    </source>
</evidence>
<dbReference type="InterPro" id="IPR050190">
    <property type="entry name" value="UPF0213_domain"/>
</dbReference>
<comment type="similarity">
    <text evidence="1">Belongs to the UPF0213 family.</text>
</comment>
<dbReference type="RefSeq" id="WP_386825777.1">
    <property type="nucleotide sequence ID" value="NZ_JBHTIF010000004.1"/>
</dbReference>
<dbReference type="Gene3D" id="3.40.1440.10">
    <property type="entry name" value="GIY-YIG endonuclease"/>
    <property type="match status" value="1"/>
</dbReference>
<evidence type="ECO:0000313" key="4">
    <source>
        <dbReference type="Proteomes" id="UP001597110"/>
    </source>
</evidence>
<dbReference type="InterPro" id="IPR000305">
    <property type="entry name" value="GIY-YIG_endonuc"/>
</dbReference>
<feature type="domain" description="GIY-YIG" evidence="2">
    <location>
        <begin position="2"/>
        <end position="79"/>
    </location>
</feature>
<accession>A0ABW2YH78</accession>
<dbReference type="PANTHER" id="PTHR34477">
    <property type="entry name" value="UPF0213 PROTEIN YHBQ"/>
    <property type="match status" value="1"/>
</dbReference>
<evidence type="ECO:0000259" key="2">
    <source>
        <dbReference type="PROSITE" id="PS50164"/>
    </source>
</evidence>
<dbReference type="Pfam" id="PF01541">
    <property type="entry name" value="GIY-YIG"/>
    <property type="match status" value="1"/>
</dbReference>
<reference evidence="4" key="1">
    <citation type="journal article" date="2019" name="Int. J. Syst. Evol. Microbiol.">
        <title>The Global Catalogue of Microorganisms (GCM) 10K type strain sequencing project: providing services to taxonomists for standard genome sequencing and annotation.</title>
        <authorList>
            <consortium name="The Broad Institute Genomics Platform"/>
            <consortium name="The Broad Institute Genome Sequencing Center for Infectious Disease"/>
            <person name="Wu L."/>
            <person name="Ma J."/>
        </authorList>
    </citation>
    <scope>NUCLEOTIDE SEQUENCE [LARGE SCALE GENOMIC DNA]</scope>
    <source>
        <strain evidence="4">CCUG 55585</strain>
    </source>
</reference>
<comment type="caution">
    <text evidence="3">The sequence shown here is derived from an EMBL/GenBank/DDBJ whole genome shotgun (WGS) entry which is preliminary data.</text>
</comment>
<dbReference type="CDD" id="cd10448">
    <property type="entry name" value="GIY-YIG_unchar_3"/>
    <property type="match status" value="1"/>
</dbReference>